<dbReference type="InterPro" id="IPR036707">
    <property type="entry name" value="MinE_sf"/>
</dbReference>
<organism evidence="5 6">
    <name type="scientific">Deinococcus reticulitermitis</name>
    <dbReference type="NCBI Taxonomy" id="856736"/>
    <lineage>
        <taxon>Bacteria</taxon>
        <taxon>Thermotogati</taxon>
        <taxon>Deinococcota</taxon>
        <taxon>Deinococci</taxon>
        <taxon>Deinococcales</taxon>
        <taxon>Deinococcaceae</taxon>
        <taxon>Deinococcus</taxon>
    </lineage>
</organism>
<evidence type="ECO:0000313" key="5">
    <source>
        <dbReference type="EMBL" id="SEJ15311.1"/>
    </source>
</evidence>
<evidence type="ECO:0000256" key="4">
    <source>
        <dbReference type="SAM" id="MobiDB-lite"/>
    </source>
</evidence>
<feature type="region of interest" description="Disordered" evidence="4">
    <location>
        <begin position="76"/>
        <end position="99"/>
    </location>
</feature>
<dbReference type="GO" id="GO:0032955">
    <property type="term" value="P:regulation of division septum assembly"/>
    <property type="evidence" value="ECO:0007669"/>
    <property type="project" value="InterPro"/>
</dbReference>
<dbReference type="InterPro" id="IPR005527">
    <property type="entry name" value="MinE"/>
</dbReference>
<dbReference type="OrthoDB" id="71205at2"/>
<comment type="similarity">
    <text evidence="1 3">Belongs to the MinE family.</text>
</comment>
<dbReference type="SUPFAM" id="SSF55229">
    <property type="entry name" value="Cell division protein MinE topological specificity domain"/>
    <property type="match status" value="1"/>
</dbReference>
<dbReference type="AlphaFoldDB" id="A0A1H6WE59"/>
<evidence type="ECO:0000256" key="3">
    <source>
        <dbReference type="HAMAP-Rule" id="MF_00262"/>
    </source>
</evidence>
<dbReference type="HAMAP" id="MF_00262">
    <property type="entry name" value="MinE"/>
    <property type="match status" value="1"/>
</dbReference>
<accession>A0A1H6WE59</accession>
<dbReference type="Proteomes" id="UP000199223">
    <property type="component" value="Unassembled WGS sequence"/>
</dbReference>
<proteinExistence type="inferred from homology"/>
<gene>
    <name evidence="3" type="primary">minE</name>
    <name evidence="5" type="ORF">SAMN04488058_104150</name>
</gene>
<evidence type="ECO:0000313" key="6">
    <source>
        <dbReference type="Proteomes" id="UP000199223"/>
    </source>
</evidence>
<dbReference type="EMBL" id="FNZA01000004">
    <property type="protein sequence ID" value="SEJ15311.1"/>
    <property type="molecule type" value="Genomic_DNA"/>
</dbReference>
<protein>
    <recommendedName>
        <fullName evidence="3">Cell division topological specificity factor</fullName>
    </recommendedName>
</protein>
<dbReference type="Gene3D" id="3.30.1070.10">
    <property type="entry name" value="Cell division topological specificity factor MinE"/>
    <property type="match status" value="1"/>
</dbReference>
<dbReference type="NCBIfam" id="TIGR01215">
    <property type="entry name" value="minE"/>
    <property type="match status" value="1"/>
</dbReference>
<keyword evidence="6" id="KW-1185">Reference proteome</keyword>
<dbReference type="STRING" id="856736.SAMN04488058_104150"/>
<evidence type="ECO:0000256" key="1">
    <source>
        <dbReference type="ARBA" id="ARBA00008168"/>
    </source>
</evidence>
<comment type="function">
    <text evidence="2 3">Prevents the cell division inhibition by proteins MinC and MinD at internal division sites while permitting inhibition at polar sites. This ensures cell division at the proper site by restricting the formation of a division septum at the midpoint of the long axis of the cell.</text>
</comment>
<evidence type="ECO:0000256" key="2">
    <source>
        <dbReference type="ARBA" id="ARBA00025265"/>
    </source>
</evidence>
<dbReference type="RefSeq" id="WP_092263909.1">
    <property type="nucleotide sequence ID" value="NZ_FNZA01000004.1"/>
</dbReference>
<keyword evidence="3 5" id="KW-0132">Cell division</keyword>
<sequence>MFGWFRGRRTKETLKDRLELVLAYDRAKIAPGKVEALRNDLLEVVQRYFPSGNSRVEVEQDGDKVMLMASISIDEVTRPGAQDPEANPGKAAGKPKSRD</sequence>
<reference evidence="6" key="1">
    <citation type="submission" date="2016-10" db="EMBL/GenBank/DDBJ databases">
        <authorList>
            <person name="Varghese N."/>
            <person name="Submissions S."/>
        </authorList>
    </citation>
    <scope>NUCLEOTIDE SEQUENCE [LARGE SCALE GENOMIC DNA]</scope>
    <source>
        <strain evidence="6">CGMCC 1.10218</strain>
    </source>
</reference>
<dbReference type="Pfam" id="PF03776">
    <property type="entry name" value="MinE"/>
    <property type="match status" value="1"/>
</dbReference>
<dbReference type="GO" id="GO:0051301">
    <property type="term" value="P:cell division"/>
    <property type="evidence" value="ECO:0007669"/>
    <property type="project" value="UniProtKB-KW"/>
</dbReference>
<keyword evidence="3" id="KW-0131">Cell cycle</keyword>
<name>A0A1H6WE59_9DEIO</name>